<proteinExistence type="predicted"/>
<dbReference type="Proteomes" id="UP000078200">
    <property type="component" value="Unassembled WGS sequence"/>
</dbReference>
<dbReference type="EnsemblMetazoa" id="GAUT040482-RA">
    <property type="protein sequence ID" value="GAUT040482-PA"/>
    <property type="gene ID" value="GAUT040482"/>
</dbReference>
<keyword evidence="2" id="KW-1185">Reference proteome</keyword>
<organism evidence="1 2">
    <name type="scientific">Glossina austeni</name>
    <name type="common">Savannah tsetse fly</name>
    <dbReference type="NCBI Taxonomy" id="7395"/>
    <lineage>
        <taxon>Eukaryota</taxon>
        <taxon>Metazoa</taxon>
        <taxon>Ecdysozoa</taxon>
        <taxon>Arthropoda</taxon>
        <taxon>Hexapoda</taxon>
        <taxon>Insecta</taxon>
        <taxon>Pterygota</taxon>
        <taxon>Neoptera</taxon>
        <taxon>Endopterygota</taxon>
        <taxon>Diptera</taxon>
        <taxon>Brachycera</taxon>
        <taxon>Muscomorpha</taxon>
        <taxon>Hippoboscoidea</taxon>
        <taxon>Glossinidae</taxon>
        <taxon>Glossina</taxon>
    </lineage>
</organism>
<sequence length="219" mass="24075">MYKKNYNDVLVPDAKRETKEGYRAQITTDSPIDCIAEPLHYDCMLYLAPFKLFSVLNTKCAVVINVVKVVGSASVQDLGVHVKAVSRFASRTTLGNIRVPPGIFDQLTSKSLAIMRLYKGIRTVPKYVKRVITASACSLVRNPFLGSGMSQKATDAATSKPHLCDVLTTFIPASSGLSNDKTEVFSTDDERTASFLSIFSTTTPALSTRNMKKKDCENY</sequence>
<dbReference type="AlphaFoldDB" id="A0A1A9VL87"/>
<accession>A0A1A9VL87</accession>
<evidence type="ECO:0000313" key="2">
    <source>
        <dbReference type="Proteomes" id="UP000078200"/>
    </source>
</evidence>
<dbReference type="VEuPathDB" id="VectorBase:GAUT040482"/>
<evidence type="ECO:0000313" key="1">
    <source>
        <dbReference type="EnsemblMetazoa" id="GAUT040482-PA"/>
    </source>
</evidence>
<protein>
    <submittedName>
        <fullName evidence="1">Uncharacterized protein</fullName>
    </submittedName>
</protein>
<reference evidence="1" key="1">
    <citation type="submission" date="2020-05" db="UniProtKB">
        <authorList>
            <consortium name="EnsemblMetazoa"/>
        </authorList>
    </citation>
    <scope>IDENTIFICATION</scope>
    <source>
        <strain evidence="1">TTRI</strain>
    </source>
</reference>
<name>A0A1A9VL87_GLOAU</name>